<feature type="compositionally biased region" description="Basic residues" evidence="3">
    <location>
        <begin position="87"/>
        <end position="96"/>
    </location>
</feature>
<keyword evidence="1" id="KW-0732">Signal</keyword>
<protein>
    <recommendedName>
        <fullName evidence="4">Amidohydrolase-related domain-containing protein</fullName>
    </recommendedName>
</protein>
<dbReference type="InterPro" id="IPR006680">
    <property type="entry name" value="Amidohydro-rel"/>
</dbReference>
<dbReference type="SUPFAM" id="SSF51556">
    <property type="entry name" value="Metallo-dependent hydrolases"/>
    <property type="match status" value="1"/>
</dbReference>
<dbReference type="OrthoDB" id="9782972at2"/>
<feature type="domain" description="Amidohydrolase-related" evidence="4">
    <location>
        <begin position="213"/>
        <end position="366"/>
    </location>
</feature>
<dbReference type="InterPro" id="IPR011059">
    <property type="entry name" value="Metal-dep_hydrolase_composite"/>
</dbReference>
<gene>
    <name evidence="5" type="ORF">DN745_04270</name>
</gene>
<dbReference type="Gene3D" id="2.30.40.10">
    <property type="entry name" value="Urease, subunit C, domain 1"/>
    <property type="match status" value="1"/>
</dbReference>
<dbReference type="GO" id="GO:0005509">
    <property type="term" value="F:calcium ion binding"/>
    <property type="evidence" value="ECO:0007669"/>
    <property type="project" value="InterPro"/>
</dbReference>
<dbReference type="AlphaFoldDB" id="A0A2Z4FI72"/>
<keyword evidence="2" id="KW-0378">Hydrolase</keyword>
<sequence>MLMQGTVLAGNTIYENGQVLIDRSSENATLACVGCDCGDDADAAAATVVECADAVISPGLVNAHEHLGWGADTPRSHGEERYDHRHDWRKGKRGHSKINQGNSSYNDAPVLFGELRHLLSGVTSMASSGGKVGLVRNLDYAATTEGVNVRVKYETFPLDDSNGTMRSDGCGYSEIDPLSVLNNDIYLPHISEGIDAEARNEFGCLSSNEGGGRDLIETNTSMIHGIGLTAADIAEVAANQTNLVWSPRTNIDLYGNTADVLTYDQLGVTIALGTDWILSGSANMTRELQCVDYLNQNHYNHHFTDYQIWKMGTENGAIALGVGDQLGKLAEGYIADIAIYNASESDDYRAVINAGADDVLLVMRGGTALIGEPNMMQALVPASELTSCDDVTLCAGERVACFKSDTADGGSGYGWADITGASSYGPFYCDEPANEPSCVPARPGEYSGMSTDLDSDGDGIPDAEDNCPDVFNPSRPLDGAGQPDFDGDGIGDACDPCPLNAGDECVAFDPNDRDGDGVPNDADNCPGVANPDQADSDNDGIGDVCDPCPDYSNPGFSACLSSTYEIWDGTQAEGATVLLEDMIVTATDGSRAMMIQHTSGAAFDANGVPKSGVYVYMPNAPTTAPIAARGDIIDIEATVGSFGDSLQLVSPTTITIKSSGNALPAPVVVDSADIAFGGAESETYLGVLVRVNNVTVTSAVDQYGEFELTGGIRVDDVFYAPVPEPVVGDAFSAVIGPLQHSFGSNKILVRDESDLVKGLPELLDLSPSTAFLDATNTIPLALTVELSHAGADDTVVSVTYSNGSVTGPASITIPAGQSTGTIDLSAAGAAGDITDVTATLDATSMSSTVTLYDDATVRTVASLTPDTLGIGVDGNATLTVSLNAPAGSSGQVVEIATTGDISAPASVTVPAGEFSVDFQVVAGSSEGAASVTASIGGGAGMTADITITTAPDVACLIISEYVEGTGFNKGLELFNCGTSDLDLSNIGICQLNNANTTCTYETMLPAQTLAPGDVFTACHDSASFSESCDLLDDNVIAHNGDDRYIIYQDDNASGAFERADDSITDAFGQSTERPGSSIWKDTTYRRCNFTPYFGDTPFDVADYYTAHPTNNADDFGIAPTEGC</sequence>
<proteinExistence type="predicted"/>
<evidence type="ECO:0000313" key="6">
    <source>
        <dbReference type="Proteomes" id="UP000249799"/>
    </source>
</evidence>
<dbReference type="InterPro" id="IPR003367">
    <property type="entry name" value="Thrombospondin_3-like_rpt"/>
</dbReference>
<dbReference type="Proteomes" id="UP000249799">
    <property type="component" value="Chromosome"/>
</dbReference>
<evidence type="ECO:0000256" key="2">
    <source>
        <dbReference type="ARBA" id="ARBA00022801"/>
    </source>
</evidence>
<evidence type="ECO:0000313" key="5">
    <source>
        <dbReference type="EMBL" id="AWV88593.1"/>
    </source>
</evidence>
<dbReference type="GO" id="GO:0007155">
    <property type="term" value="P:cell adhesion"/>
    <property type="evidence" value="ECO:0007669"/>
    <property type="project" value="InterPro"/>
</dbReference>
<feature type="compositionally biased region" description="Basic and acidic residues" evidence="3">
    <location>
        <begin position="74"/>
        <end position="86"/>
    </location>
</feature>
<accession>A0A2Z4FI72</accession>
<dbReference type="Pfam" id="PF02412">
    <property type="entry name" value="TSP_3"/>
    <property type="match status" value="2"/>
</dbReference>
<dbReference type="SUPFAM" id="SSF103647">
    <property type="entry name" value="TSP type-3 repeat"/>
    <property type="match status" value="1"/>
</dbReference>
<dbReference type="InterPro" id="IPR032466">
    <property type="entry name" value="Metal_Hydrolase"/>
</dbReference>
<dbReference type="EMBL" id="CP030032">
    <property type="protein sequence ID" value="AWV88593.1"/>
    <property type="molecule type" value="Genomic_DNA"/>
</dbReference>
<reference evidence="5 6" key="1">
    <citation type="submission" date="2018-06" db="EMBL/GenBank/DDBJ databases">
        <title>Lujinxingia sediminis gen. nov. sp. nov., a new facultative anaerobic member of the class Deltaproteobacteria, and proposal of Lujinxingaceae fam. nov.</title>
        <authorList>
            <person name="Guo L.-Y."/>
            <person name="Li C.-M."/>
            <person name="Wang S."/>
            <person name="Du Z.-J."/>
        </authorList>
    </citation>
    <scope>NUCLEOTIDE SEQUENCE [LARGE SCALE GENOMIC DNA]</scope>
    <source>
        <strain evidence="5 6">FA350</strain>
    </source>
</reference>
<dbReference type="PANTHER" id="PTHR43794:SF11">
    <property type="entry name" value="AMIDOHYDROLASE-RELATED DOMAIN-CONTAINING PROTEIN"/>
    <property type="match status" value="1"/>
</dbReference>
<dbReference type="InterPro" id="IPR028974">
    <property type="entry name" value="TSP_type-3_rpt"/>
</dbReference>
<dbReference type="SUPFAM" id="SSF51338">
    <property type="entry name" value="Composite domain of metallo-dependent hydrolases"/>
    <property type="match status" value="1"/>
</dbReference>
<dbReference type="Pfam" id="PF01979">
    <property type="entry name" value="Amidohydro_1"/>
    <property type="match status" value="1"/>
</dbReference>
<evidence type="ECO:0000256" key="1">
    <source>
        <dbReference type="ARBA" id="ARBA00022729"/>
    </source>
</evidence>
<evidence type="ECO:0000259" key="4">
    <source>
        <dbReference type="Pfam" id="PF01979"/>
    </source>
</evidence>
<evidence type="ECO:0000256" key="3">
    <source>
        <dbReference type="SAM" id="MobiDB-lite"/>
    </source>
</evidence>
<dbReference type="GO" id="GO:0016810">
    <property type="term" value="F:hydrolase activity, acting on carbon-nitrogen (but not peptide) bonds"/>
    <property type="evidence" value="ECO:0007669"/>
    <property type="project" value="InterPro"/>
</dbReference>
<dbReference type="Gene3D" id="4.10.1080.10">
    <property type="entry name" value="TSP type-3 repeat"/>
    <property type="match status" value="1"/>
</dbReference>
<dbReference type="InterPro" id="IPR050287">
    <property type="entry name" value="MTA/SAH_deaminase"/>
</dbReference>
<dbReference type="KEGG" id="bsed:DN745_04270"/>
<feature type="region of interest" description="Disordered" evidence="3">
    <location>
        <begin position="71"/>
        <end position="100"/>
    </location>
</feature>
<dbReference type="InterPro" id="IPR017897">
    <property type="entry name" value="Thrombospondin_3_rpt"/>
</dbReference>
<keyword evidence="6" id="KW-1185">Reference proteome</keyword>
<organism evidence="5 6">
    <name type="scientific">Bradymonas sediminis</name>
    <dbReference type="NCBI Taxonomy" id="1548548"/>
    <lineage>
        <taxon>Bacteria</taxon>
        <taxon>Deltaproteobacteria</taxon>
        <taxon>Bradymonadales</taxon>
        <taxon>Bradymonadaceae</taxon>
        <taxon>Bradymonas</taxon>
    </lineage>
</organism>
<dbReference type="PANTHER" id="PTHR43794">
    <property type="entry name" value="AMINOHYDROLASE SSNA-RELATED"/>
    <property type="match status" value="1"/>
</dbReference>
<dbReference type="Gene3D" id="3.20.20.140">
    <property type="entry name" value="Metal-dependent hydrolases"/>
    <property type="match status" value="2"/>
</dbReference>
<dbReference type="PROSITE" id="PS51234">
    <property type="entry name" value="TSP3"/>
    <property type="match status" value="1"/>
</dbReference>
<name>A0A2Z4FI72_9DELT</name>